<keyword evidence="1" id="KW-0175">Coiled coil</keyword>
<accession>A0ABN7UA75</accession>
<evidence type="ECO:0000313" key="2">
    <source>
        <dbReference type="EMBL" id="CAG8547734.1"/>
    </source>
</evidence>
<name>A0ABN7UA75_GIGMA</name>
<evidence type="ECO:0000256" key="1">
    <source>
        <dbReference type="SAM" id="Coils"/>
    </source>
</evidence>
<organism evidence="2 3">
    <name type="scientific">Gigaspora margarita</name>
    <dbReference type="NCBI Taxonomy" id="4874"/>
    <lineage>
        <taxon>Eukaryota</taxon>
        <taxon>Fungi</taxon>
        <taxon>Fungi incertae sedis</taxon>
        <taxon>Mucoromycota</taxon>
        <taxon>Glomeromycotina</taxon>
        <taxon>Glomeromycetes</taxon>
        <taxon>Diversisporales</taxon>
        <taxon>Gigasporaceae</taxon>
        <taxon>Gigaspora</taxon>
    </lineage>
</organism>
<protein>
    <submittedName>
        <fullName evidence="2">41976_t:CDS:1</fullName>
    </submittedName>
</protein>
<reference evidence="2 3" key="1">
    <citation type="submission" date="2021-06" db="EMBL/GenBank/DDBJ databases">
        <authorList>
            <person name="Kallberg Y."/>
            <person name="Tangrot J."/>
            <person name="Rosling A."/>
        </authorList>
    </citation>
    <scope>NUCLEOTIDE SEQUENCE [LARGE SCALE GENOMIC DNA]</scope>
    <source>
        <strain evidence="2 3">120-4 pot B 10/14</strain>
    </source>
</reference>
<dbReference type="EMBL" id="CAJVQB010001721">
    <property type="protein sequence ID" value="CAG8547734.1"/>
    <property type="molecule type" value="Genomic_DNA"/>
</dbReference>
<comment type="caution">
    <text evidence="2">The sequence shown here is derived from an EMBL/GenBank/DDBJ whole genome shotgun (WGS) entry which is preliminary data.</text>
</comment>
<dbReference type="Proteomes" id="UP000789901">
    <property type="component" value="Unassembled WGS sequence"/>
</dbReference>
<keyword evidence="3" id="KW-1185">Reference proteome</keyword>
<sequence>MPLELELLRQRIRELEVENAEIPDLRRKISEFDAERAEFKAKIAKLQRQSVEENKRRDAENTELKSKVGELEARLAIVEQETIAEMLPEIAVSDVDLSNAVKESIPEGTPLVKSSMANKQTVPASGSYEDVATECQKIPYNQKVEQDLRRELSSCTKGNDGKISKTFDIQIPELSLETILMGSCEVTAPNITSI</sequence>
<proteinExistence type="predicted"/>
<gene>
    <name evidence="2" type="ORF">GMARGA_LOCUS4402</name>
</gene>
<evidence type="ECO:0000313" key="3">
    <source>
        <dbReference type="Proteomes" id="UP000789901"/>
    </source>
</evidence>
<feature type="coiled-coil region" evidence="1">
    <location>
        <begin position="29"/>
        <end position="81"/>
    </location>
</feature>